<reference evidence="2 3" key="1">
    <citation type="journal article" date="2014" name="Genome Announc.">
        <title>Genome Sequence of a Promising Hydrogen-Producing Facultative Anaerobic Bacterium, Brevundimonas naejangsanensis Strain B1.</title>
        <authorList>
            <person name="Su H."/>
            <person name="Zhang T."/>
            <person name="Bao M."/>
            <person name="Jiang Y."/>
            <person name="Wang Y."/>
            <person name="Tan T."/>
        </authorList>
    </citation>
    <scope>NUCLEOTIDE SEQUENCE [LARGE SCALE GENOMIC DNA]</scope>
    <source>
        <strain evidence="2 3">B1</strain>
    </source>
</reference>
<dbReference type="PANTHER" id="PTHR33164">
    <property type="entry name" value="TRANSCRIPTIONAL REGULATOR, MARR FAMILY"/>
    <property type="match status" value="1"/>
</dbReference>
<dbReference type="SMART" id="SM00347">
    <property type="entry name" value="HTH_MARR"/>
    <property type="match status" value="1"/>
</dbReference>
<feature type="domain" description="HTH marR-type" evidence="1">
    <location>
        <begin position="1"/>
        <end position="147"/>
    </location>
</feature>
<dbReference type="Proteomes" id="UP000077603">
    <property type="component" value="Chromosome"/>
</dbReference>
<evidence type="ECO:0000259" key="1">
    <source>
        <dbReference type="PROSITE" id="PS50995"/>
    </source>
</evidence>
<name>A0A172Y3G7_9CAUL</name>
<accession>A0A172Y3G7</accession>
<dbReference type="InterPro" id="IPR000835">
    <property type="entry name" value="HTH_MarR-typ"/>
</dbReference>
<proteinExistence type="predicted"/>
<dbReference type="InterPro" id="IPR036390">
    <property type="entry name" value="WH_DNA-bd_sf"/>
</dbReference>
<dbReference type="KEGG" id="bne:DA69_02055"/>
<dbReference type="OrthoDB" id="7063965at2"/>
<protein>
    <submittedName>
        <fullName evidence="2">MarR family transcriptional regulator</fullName>
    </submittedName>
</protein>
<dbReference type="EMBL" id="CP015614">
    <property type="protein sequence ID" value="ANF53645.1"/>
    <property type="molecule type" value="Genomic_DNA"/>
</dbReference>
<gene>
    <name evidence="2" type="ORF">DA69_02055</name>
</gene>
<dbReference type="Pfam" id="PF12802">
    <property type="entry name" value="MarR_2"/>
    <property type="match status" value="1"/>
</dbReference>
<dbReference type="eggNOG" id="COG1846">
    <property type="taxonomic scope" value="Bacteria"/>
</dbReference>
<dbReference type="PRINTS" id="PR00598">
    <property type="entry name" value="HTHMARR"/>
</dbReference>
<keyword evidence="3" id="KW-1185">Reference proteome</keyword>
<dbReference type="PROSITE" id="PS50995">
    <property type="entry name" value="HTH_MARR_2"/>
    <property type="match status" value="1"/>
</dbReference>
<organism evidence="2 3">
    <name type="scientific">Brevundimonas naejangsanensis</name>
    <dbReference type="NCBI Taxonomy" id="588932"/>
    <lineage>
        <taxon>Bacteria</taxon>
        <taxon>Pseudomonadati</taxon>
        <taxon>Pseudomonadota</taxon>
        <taxon>Alphaproteobacteria</taxon>
        <taxon>Caulobacterales</taxon>
        <taxon>Caulobacteraceae</taxon>
        <taxon>Brevundimonas</taxon>
    </lineage>
</organism>
<dbReference type="AlphaFoldDB" id="A0A172Y3G7"/>
<dbReference type="InterPro" id="IPR036388">
    <property type="entry name" value="WH-like_DNA-bd_sf"/>
</dbReference>
<dbReference type="GO" id="GO:0006950">
    <property type="term" value="P:response to stress"/>
    <property type="evidence" value="ECO:0007669"/>
    <property type="project" value="TreeGrafter"/>
</dbReference>
<evidence type="ECO:0000313" key="2">
    <source>
        <dbReference type="EMBL" id="ANF53645.1"/>
    </source>
</evidence>
<dbReference type="STRING" id="588932.DA69_02055"/>
<sequence>MREKHDGGAGPIDVRAWLRMLSCTMTIEKSLRRGFAEQYDTTLPRFDVMAALDRHPQGRTMGQLSRALLVSNGNVTAIVRQLQDAGQVVVSPDPEDRRSSIVRLSAAGQARFNVLAKAHHAWIHQALSDVAPDDLEQLHALLAKVKASIGENLHT</sequence>
<dbReference type="PANTHER" id="PTHR33164:SF43">
    <property type="entry name" value="HTH-TYPE TRANSCRIPTIONAL REPRESSOR YETL"/>
    <property type="match status" value="1"/>
</dbReference>
<evidence type="ECO:0000313" key="3">
    <source>
        <dbReference type="Proteomes" id="UP000077603"/>
    </source>
</evidence>
<dbReference type="InterPro" id="IPR039422">
    <property type="entry name" value="MarR/SlyA-like"/>
</dbReference>
<dbReference type="GO" id="GO:0003700">
    <property type="term" value="F:DNA-binding transcription factor activity"/>
    <property type="evidence" value="ECO:0007669"/>
    <property type="project" value="InterPro"/>
</dbReference>
<dbReference type="RefSeq" id="WP_025977708.1">
    <property type="nucleotide sequence ID" value="NZ_CP015614.1"/>
</dbReference>
<dbReference type="Gene3D" id="1.10.10.10">
    <property type="entry name" value="Winged helix-like DNA-binding domain superfamily/Winged helix DNA-binding domain"/>
    <property type="match status" value="1"/>
</dbReference>
<dbReference type="SUPFAM" id="SSF46785">
    <property type="entry name" value="Winged helix' DNA-binding domain"/>
    <property type="match status" value="1"/>
</dbReference>